<dbReference type="InterPro" id="IPR025943">
    <property type="entry name" value="Sigma_54_int_dom_ATP-bd_2"/>
</dbReference>
<keyword evidence="5" id="KW-0804">Transcription</keyword>
<dbReference type="Gene3D" id="1.10.8.60">
    <property type="match status" value="1"/>
</dbReference>
<dbReference type="InterPro" id="IPR011006">
    <property type="entry name" value="CheY-like_superfamily"/>
</dbReference>
<proteinExistence type="predicted"/>
<gene>
    <name evidence="10" type="ORF">TRIP_B50395</name>
</gene>
<feature type="region of interest" description="Disordered" evidence="7">
    <location>
        <begin position="405"/>
        <end position="464"/>
    </location>
</feature>
<feature type="domain" description="Sigma-54 factor interaction" evidence="8">
    <location>
        <begin position="148"/>
        <end position="377"/>
    </location>
</feature>
<dbReference type="SUPFAM" id="SSF52172">
    <property type="entry name" value="CheY-like"/>
    <property type="match status" value="1"/>
</dbReference>
<dbReference type="InterPro" id="IPR002197">
    <property type="entry name" value="HTH_Fis"/>
</dbReference>
<dbReference type="AlphaFoldDB" id="A0A653AHR1"/>
<evidence type="ECO:0000256" key="3">
    <source>
        <dbReference type="ARBA" id="ARBA00023015"/>
    </source>
</evidence>
<dbReference type="GO" id="GO:0005524">
    <property type="term" value="F:ATP binding"/>
    <property type="evidence" value="ECO:0007669"/>
    <property type="project" value="UniProtKB-KW"/>
</dbReference>
<evidence type="ECO:0000256" key="4">
    <source>
        <dbReference type="ARBA" id="ARBA00023125"/>
    </source>
</evidence>
<dbReference type="EMBL" id="UPXX01000032">
    <property type="protein sequence ID" value="VBB47600.1"/>
    <property type="molecule type" value="Genomic_DNA"/>
</dbReference>
<reference evidence="10" key="1">
    <citation type="submission" date="2018-07" db="EMBL/GenBank/DDBJ databases">
        <authorList>
            <consortium name="Genoscope - CEA"/>
            <person name="William W."/>
        </authorList>
    </citation>
    <scope>NUCLEOTIDE SEQUENCE</scope>
    <source>
        <strain evidence="10">IK1</strain>
    </source>
</reference>
<dbReference type="InterPro" id="IPR025662">
    <property type="entry name" value="Sigma_54_int_dom_ATP-bd_1"/>
</dbReference>
<keyword evidence="3" id="KW-0805">Transcription regulation</keyword>
<evidence type="ECO:0000256" key="1">
    <source>
        <dbReference type="ARBA" id="ARBA00022741"/>
    </source>
</evidence>
<dbReference type="InterPro" id="IPR002078">
    <property type="entry name" value="Sigma_54_int"/>
</dbReference>
<sequence>MEKAGLQGERSVLLVEDDGYCGYFLTEVLRLPGLRVTSAAKGSDILDAAADTALDAVIVHFQDRVEQALVSMRRLAEHNAVTPIIAVSEEADVDVALAVVHAGAFDYLVRPFNNAARVEQALRGAFSRRDELRKQAEAGLGSGAAYGMIGKSRLLMELQRTIRQIGPMQVNVLICGESGTGKELIARAVHQESDRRDGPFVAVNCGAVPEALFESIFFGHEKGAFTGATRRHAGFLEEAQGGTLFLDEVGELTAKGQVALLRFLENQEFTRVGGSAAQKADVRIIAATNRNLDQAVDERRFRADLYYRLNVVYLRAPSLRQRTEDILPLADYFLARFCLKNRLDLIQLSPEAVRLLEAYDWPGNVRELENLMEGLAATLPEGQHLITRKQIFQYSGKIQAALGREDPLSAVHPGDSADSRRSADPYRAGRADYTSRPGGPGPFSIEDSSSSSPAEAGTMEPEPMVQSYREACEAFEARYFKALLEANGGNVAKAARQAGIHPVTLHRKLRKFRDVGK</sequence>
<dbReference type="PROSITE" id="PS00688">
    <property type="entry name" value="SIGMA54_INTERACT_3"/>
    <property type="match status" value="1"/>
</dbReference>
<dbReference type="InterPro" id="IPR058031">
    <property type="entry name" value="AAA_lid_NorR"/>
</dbReference>
<dbReference type="InterPro" id="IPR001789">
    <property type="entry name" value="Sig_transdc_resp-reg_receiver"/>
</dbReference>
<feature type="compositionally biased region" description="Basic and acidic residues" evidence="7">
    <location>
        <begin position="415"/>
        <end position="430"/>
    </location>
</feature>
<dbReference type="Gene3D" id="3.40.50.2300">
    <property type="match status" value="1"/>
</dbReference>
<keyword evidence="4" id="KW-0238">DNA-binding</keyword>
<dbReference type="SMART" id="SM00382">
    <property type="entry name" value="AAA"/>
    <property type="match status" value="1"/>
</dbReference>
<protein>
    <submittedName>
        <fullName evidence="10">Transcriptional regulatory protein ZraR (Modular protein)</fullName>
    </submittedName>
</protein>
<evidence type="ECO:0000259" key="8">
    <source>
        <dbReference type="PROSITE" id="PS50045"/>
    </source>
</evidence>
<dbReference type="SUPFAM" id="SSF46689">
    <property type="entry name" value="Homeodomain-like"/>
    <property type="match status" value="1"/>
</dbReference>
<accession>A0A653AHR1</accession>
<dbReference type="PROSITE" id="PS50110">
    <property type="entry name" value="RESPONSE_REGULATORY"/>
    <property type="match status" value="1"/>
</dbReference>
<dbReference type="InterPro" id="IPR003593">
    <property type="entry name" value="AAA+_ATPase"/>
</dbReference>
<dbReference type="FunFam" id="3.40.50.300:FF:000006">
    <property type="entry name" value="DNA-binding transcriptional regulator NtrC"/>
    <property type="match status" value="1"/>
</dbReference>
<dbReference type="Pfam" id="PF02954">
    <property type="entry name" value="HTH_8"/>
    <property type="match status" value="1"/>
</dbReference>
<dbReference type="GO" id="GO:0006355">
    <property type="term" value="P:regulation of DNA-templated transcription"/>
    <property type="evidence" value="ECO:0007669"/>
    <property type="project" value="InterPro"/>
</dbReference>
<dbReference type="CDD" id="cd00009">
    <property type="entry name" value="AAA"/>
    <property type="match status" value="1"/>
</dbReference>
<dbReference type="InterPro" id="IPR009057">
    <property type="entry name" value="Homeodomain-like_sf"/>
</dbReference>
<name>A0A653AHR1_UNCDX</name>
<dbReference type="GO" id="GO:0000160">
    <property type="term" value="P:phosphorelay signal transduction system"/>
    <property type="evidence" value="ECO:0007669"/>
    <property type="project" value="InterPro"/>
</dbReference>
<keyword evidence="1" id="KW-0547">Nucleotide-binding</keyword>
<dbReference type="PROSITE" id="PS00676">
    <property type="entry name" value="SIGMA54_INTERACT_2"/>
    <property type="match status" value="1"/>
</dbReference>
<dbReference type="Gene3D" id="1.10.10.60">
    <property type="entry name" value="Homeodomain-like"/>
    <property type="match status" value="1"/>
</dbReference>
<dbReference type="PROSITE" id="PS00675">
    <property type="entry name" value="SIGMA54_INTERACT_1"/>
    <property type="match status" value="1"/>
</dbReference>
<dbReference type="SUPFAM" id="SSF52540">
    <property type="entry name" value="P-loop containing nucleoside triphosphate hydrolases"/>
    <property type="match status" value="1"/>
</dbReference>
<dbReference type="PROSITE" id="PS50045">
    <property type="entry name" value="SIGMA54_INTERACT_4"/>
    <property type="match status" value="1"/>
</dbReference>
<dbReference type="Pfam" id="PF25601">
    <property type="entry name" value="AAA_lid_14"/>
    <property type="match status" value="1"/>
</dbReference>
<dbReference type="PANTHER" id="PTHR32071:SF57">
    <property type="entry name" value="C4-DICARBOXYLATE TRANSPORT TRANSCRIPTIONAL REGULATORY PROTEIN DCTD"/>
    <property type="match status" value="1"/>
</dbReference>
<dbReference type="Pfam" id="PF00158">
    <property type="entry name" value="Sigma54_activat"/>
    <property type="match status" value="1"/>
</dbReference>
<dbReference type="PANTHER" id="PTHR32071">
    <property type="entry name" value="TRANSCRIPTIONAL REGULATORY PROTEIN"/>
    <property type="match status" value="1"/>
</dbReference>
<evidence type="ECO:0000256" key="6">
    <source>
        <dbReference type="PROSITE-ProRule" id="PRU00169"/>
    </source>
</evidence>
<dbReference type="Pfam" id="PF00072">
    <property type="entry name" value="Response_reg"/>
    <property type="match status" value="1"/>
</dbReference>
<evidence type="ECO:0000256" key="5">
    <source>
        <dbReference type="ARBA" id="ARBA00023163"/>
    </source>
</evidence>
<dbReference type="Gene3D" id="3.40.50.300">
    <property type="entry name" value="P-loop containing nucleotide triphosphate hydrolases"/>
    <property type="match status" value="1"/>
</dbReference>
<organism evidence="10">
    <name type="scientific">Uncultured Desulfatiglans sp</name>
    <dbReference type="NCBI Taxonomy" id="1748965"/>
    <lineage>
        <taxon>Bacteria</taxon>
        <taxon>Pseudomonadati</taxon>
        <taxon>Thermodesulfobacteriota</taxon>
        <taxon>Desulfobacteria</taxon>
        <taxon>Desulfatiglandales</taxon>
        <taxon>Desulfatiglandaceae</taxon>
        <taxon>Desulfatiglans</taxon>
        <taxon>environmental samples</taxon>
    </lineage>
</organism>
<dbReference type="SMART" id="SM00448">
    <property type="entry name" value="REC"/>
    <property type="match status" value="1"/>
</dbReference>
<evidence type="ECO:0000313" key="10">
    <source>
        <dbReference type="EMBL" id="VBB47600.1"/>
    </source>
</evidence>
<comment type="caution">
    <text evidence="6">Lacks conserved residue(s) required for the propagation of feature annotation.</text>
</comment>
<dbReference type="InterPro" id="IPR025944">
    <property type="entry name" value="Sigma_54_int_dom_CS"/>
</dbReference>
<keyword evidence="2" id="KW-0067">ATP-binding</keyword>
<evidence type="ECO:0000259" key="9">
    <source>
        <dbReference type="PROSITE" id="PS50110"/>
    </source>
</evidence>
<evidence type="ECO:0000256" key="7">
    <source>
        <dbReference type="SAM" id="MobiDB-lite"/>
    </source>
</evidence>
<dbReference type="GO" id="GO:0043565">
    <property type="term" value="F:sequence-specific DNA binding"/>
    <property type="evidence" value="ECO:0007669"/>
    <property type="project" value="InterPro"/>
</dbReference>
<feature type="domain" description="Response regulatory" evidence="9">
    <location>
        <begin position="11"/>
        <end position="125"/>
    </location>
</feature>
<dbReference type="InterPro" id="IPR027417">
    <property type="entry name" value="P-loop_NTPase"/>
</dbReference>
<evidence type="ECO:0000256" key="2">
    <source>
        <dbReference type="ARBA" id="ARBA00022840"/>
    </source>
</evidence>